<comment type="pathway">
    <text evidence="1 6">Purine metabolism; IMP biosynthesis via de novo pathway; N(2)-formyl-N(1)-(5-phospho-D-ribosyl)glycinamide from N(1)-(5-phospho-D-ribosyl)glycinamide (10-formyl THF route): step 1/1.</text>
</comment>
<feature type="domain" description="Formyl transferase N-terminal" evidence="7">
    <location>
        <begin position="1"/>
        <end position="181"/>
    </location>
</feature>
<feature type="binding site" evidence="6">
    <location>
        <position position="58"/>
    </location>
    <ligand>
        <name>(6R)-10-formyltetrahydrofolate</name>
        <dbReference type="ChEBI" id="CHEBI:195366"/>
    </ligand>
</feature>
<dbReference type="Gene3D" id="3.40.50.170">
    <property type="entry name" value="Formyl transferase, N-terminal domain"/>
    <property type="match status" value="1"/>
</dbReference>
<keyword evidence="3 6" id="KW-0658">Purine biosynthesis</keyword>
<evidence type="ECO:0000256" key="6">
    <source>
        <dbReference type="HAMAP-Rule" id="MF_01930"/>
    </source>
</evidence>
<dbReference type="GO" id="GO:0005829">
    <property type="term" value="C:cytosol"/>
    <property type="evidence" value="ECO:0007669"/>
    <property type="project" value="TreeGrafter"/>
</dbReference>
<keyword evidence="2 6" id="KW-0808">Transferase</keyword>
<comment type="caution">
    <text evidence="6">Lacks conserved residue(s) required for the propagation of feature annotation.</text>
</comment>
<dbReference type="PROSITE" id="PS00373">
    <property type="entry name" value="GART"/>
    <property type="match status" value="1"/>
</dbReference>
<name>A0A383TWH7_9FLAO</name>
<keyword evidence="9" id="KW-1185">Reference proteome</keyword>
<proteinExistence type="inferred from homology"/>
<dbReference type="AlphaFoldDB" id="A0A383TWH7"/>
<dbReference type="HAMAP" id="MF_01930">
    <property type="entry name" value="PurN"/>
    <property type="match status" value="1"/>
</dbReference>
<dbReference type="EMBL" id="UNSC01000001">
    <property type="protein sequence ID" value="SZD71346.1"/>
    <property type="molecule type" value="Genomic_DNA"/>
</dbReference>
<evidence type="ECO:0000313" key="9">
    <source>
        <dbReference type="Proteomes" id="UP000262142"/>
    </source>
</evidence>
<reference evidence="8 9" key="1">
    <citation type="submission" date="2018-09" db="EMBL/GenBank/DDBJ databases">
        <authorList>
            <consortium name="Pathogen Informatics"/>
        </authorList>
    </citation>
    <scope>NUCLEOTIDE SEQUENCE [LARGE SCALE GENOMIC DNA]</scope>
    <source>
        <strain evidence="8 9">OH-22767</strain>
    </source>
</reference>
<dbReference type="InterPro" id="IPR002376">
    <property type="entry name" value="Formyl_transf_N"/>
</dbReference>
<gene>
    <name evidence="6 8" type="primary">purN</name>
    <name evidence="8" type="ORF">SAMEA104719789_00443</name>
</gene>
<dbReference type="OrthoDB" id="9806170at2"/>
<dbReference type="PANTHER" id="PTHR43369">
    <property type="entry name" value="PHOSPHORIBOSYLGLYCINAMIDE FORMYLTRANSFERASE"/>
    <property type="match status" value="1"/>
</dbReference>
<dbReference type="Proteomes" id="UP000262142">
    <property type="component" value="Unassembled WGS sequence"/>
</dbReference>
<dbReference type="UniPathway" id="UPA00074">
    <property type="reaction ID" value="UER00126"/>
</dbReference>
<feature type="site" description="Raises pKa of active site His" evidence="6">
    <location>
        <position position="144"/>
    </location>
</feature>
<organism evidence="8 9">
    <name type="scientific">Candidatus Ornithobacterium hominis</name>
    <dbReference type="NCBI Taxonomy" id="2497989"/>
    <lineage>
        <taxon>Bacteria</taxon>
        <taxon>Pseudomonadati</taxon>
        <taxon>Bacteroidota</taxon>
        <taxon>Flavobacteriia</taxon>
        <taxon>Flavobacteriales</taxon>
        <taxon>Weeksellaceae</taxon>
        <taxon>Ornithobacterium</taxon>
    </lineage>
</organism>
<evidence type="ECO:0000256" key="4">
    <source>
        <dbReference type="ARBA" id="ARBA00038440"/>
    </source>
</evidence>
<comment type="similarity">
    <text evidence="4 6">Belongs to the GART family.</text>
</comment>
<feature type="binding site" evidence="6">
    <location>
        <position position="101"/>
    </location>
    <ligand>
        <name>(6R)-10-formyltetrahydrofolate</name>
        <dbReference type="ChEBI" id="CHEBI:195366"/>
    </ligand>
</feature>
<evidence type="ECO:0000259" key="7">
    <source>
        <dbReference type="Pfam" id="PF00551"/>
    </source>
</evidence>
<dbReference type="GO" id="GO:0004644">
    <property type="term" value="F:phosphoribosylglycinamide formyltransferase activity"/>
    <property type="evidence" value="ECO:0007669"/>
    <property type="project" value="UniProtKB-UniRule"/>
</dbReference>
<dbReference type="PANTHER" id="PTHR43369:SF2">
    <property type="entry name" value="PHOSPHORIBOSYLGLYCINAMIDE FORMYLTRANSFERASE"/>
    <property type="match status" value="1"/>
</dbReference>
<comment type="catalytic activity">
    <reaction evidence="5 6">
        <text>N(1)-(5-phospho-beta-D-ribosyl)glycinamide + (6R)-10-formyltetrahydrofolate = N(2)-formyl-N(1)-(5-phospho-beta-D-ribosyl)glycinamide + (6S)-5,6,7,8-tetrahydrofolate + H(+)</text>
        <dbReference type="Rhea" id="RHEA:15053"/>
        <dbReference type="ChEBI" id="CHEBI:15378"/>
        <dbReference type="ChEBI" id="CHEBI:57453"/>
        <dbReference type="ChEBI" id="CHEBI:143788"/>
        <dbReference type="ChEBI" id="CHEBI:147286"/>
        <dbReference type="ChEBI" id="CHEBI:195366"/>
        <dbReference type="EC" id="2.1.2.2"/>
    </reaction>
</comment>
<feature type="binding site" evidence="6">
    <location>
        <begin position="11"/>
        <end position="13"/>
    </location>
    <ligand>
        <name>N(1)-(5-phospho-beta-D-ribosyl)glycinamide</name>
        <dbReference type="ChEBI" id="CHEBI:143788"/>
    </ligand>
</feature>
<evidence type="ECO:0000256" key="1">
    <source>
        <dbReference type="ARBA" id="ARBA00005054"/>
    </source>
</evidence>
<accession>A0A383TWH7</accession>
<dbReference type="InterPro" id="IPR001555">
    <property type="entry name" value="GART_AS"/>
</dbReference>
<dbReference type="GO" id="GO:0006189">
    <property type="term" value="P:'de novo' IMP biosynthetic process"/>
    <property type="evidence" value="ECO:0007669"/>
    <property type="project" value="UniProtKB-UniRule"/>
</dbReference>
<dbReference type="Pfam" id="PF00551">
    <property type="entry name" value="Formyl_trans_N"/>
    <property type="match status" value="1"/>
</dbReference>
<sequence length="192" mass="21306">MKIAVLVSGGGTNLQEIIDAIESERLFDVEIACVIADRSCFAIERALNHGLSVWQVERNTQLSAEIDEICIENEVDVIVMAGFLSIISAELCEKWERRIINLHPSLLPKYGGKGMFGNKVLEAVLENKEEKSGATVHYVTAGVDEGDIISQMSFEIPKNANLEWMANKLGEVEKPLLIAAIDKLSKKLFEKF</sequence>
<dbReference type="InterPro" id="IPR036477">
    <property type="entry name" value="Formyl_transf_N_sf"/>
</dbReference>
<evidence type="ECO:0000256" key="2">
    <source>
        <dbReference type="ARBA" id="ARBA00022679"/>
    </source>
</evidence>
<evidence type="ECO:0000256" key="5">
    <source>
        <dbReference type="ARBA" id="ARBA00047664"/>
    </source>
</evidence>
<evidence type="ECO:0000256" key="3">
    <source>
        <dbReference type="ARBA" id="ARBA00022755"/>
    </source>
</evidence>
<protein>
    <recommendedName>
        <fullName evidence="6">Phosphoribosylglycinamide formyltransferase</fullName>
        <ecNumber evidence="6">2.1.2.2</ecNumber>
    </recommendedName>
    <alternativeName>
        <fullName evidence="6">5'-phosphoribosylglycinamide transformylase</fullName>
    </alternativeName>
    <alternativeName>
        <fullName evidence="6">GAR transformylase</fullName>
        <shortName evidence="6">GART</shortName>
    </alternativeName>
</protein>
<dbReference type="RefSeq" id="WP_119057376.1">
    <property type="nucleotide sequence ID" value="NZ_UNSC01000001.1"/>
</dbReference>
<comment type="function">
    <text evidence="6">Catalyzes the transfer of a formyl group from 10-formyltetrahydrofolate to 5-phospho-ribosyl-glycinamide (GAR), producing 5-phospho-ribosyl-N-formylglycinamide (FGAR) and tetrahydrofolate.</text>
</comment>
<dbReference type="SUPFAM" id="SSF53328">
    <property type="entry name" value="Formyltransferase"/>
    <property type="match status" value="1"/>
</dbReference>
<evidence type="ECO:0000313" key="8">
    <source>
        <dbReference type="EMBL" id="SZD71346.1"/>
    </source>
</evidence>
<feature type="active site" description="Proton donor" evidence="6">
    <location>
        <position position="103"/>
    </location>
</feature>
<dbReference type="EC" id="2.1.2.2" evidence="6"/>
<dbReference type="InterPro" id="IPR004607">
    <property type="entry name" value="GART"/>
</dbReference>